<dbReference type="GO" id="GO:0006865">
    <property type="term" value="P:amino acid transport"/>
    <property type="evidence" value="ECO:0007669"/>
    <property type="project" value="UniProtKB-UniRule"/>
</dbReference>
<dbReference type="PANTHER" id="PTHR43869">
    <property type="entry name" value="GLYCINE BETAINE/PROLINE BETAINE TRANSPORT SYSTEM ATP-BINDING PROTEIN PROV"/>
    <property type="match status" value="1"/>
</dbReference>
<keyword evidence="7" id="KW-1003">Cell membrane</keyword>
<evidence type="ECO:0000256" key="7">
    <source>
        <dbReference type="RuleBase" id="RU369116"/>
    </source>
</evidence>
<dbReference type="PANTHER" id="PTHR43869:SF1">
    <property type="entry name" value="GLYCINE BETAINE_PROLINE BETAINE TRANSPORT SYSTEM ATP-BINDING PROTEIN PROV"/>
    <property type="match status" value="1"/>
</dbReference>
<keyword evidence="12" id="KW-1185">Reference proteome</keyword>
<dbReference type="NCBIfam" id="TIGR01186">
    <property type="entry name" value="proV"/>
    <property type="match status" value="1"/>
</dbReference>
<name>A0A498CCL1_9GAMM</name>
<dbReference type="InterPro" id="IPR003593">
    <property type="entry name" value="AAA+_ATPase"/>
</dbReference>
<dbReference type="GO" id="GO:0006970">
    <property type="term" value="P:response to osmotic stress"/>
    <property type="evidence" value="ECO:0007669"/>
    <property type="project" value="UniProtKB-ARBA"/>
</dbReference>
<evidence type="ECO:0000256" key="1">
    <source>
        <dbReference type="ARBA" id="ARBA00005417"/>
    </source>
</evidence>
<keyword evidence="3 7" id="KW-0547">Nucleotide-binding</keyword>
<comment type="subcellular location">
    <subcellularLocation>
        <location evidence="7">Cell inner membrane</location>
        <topology evidence="7">Peripheral membrane protein</topology>
    </subcellularLocation>
</comment>
<dbReference type="GO" id="GO:0031460">
    <property type="term" value="P:glycine betaine transport"/>
    <property type="evidence" value="ECO:0007669"/>
    <property type="project" value="InterPro"/>
</dbReference>
<feature type="domain" description="CBS" evidence="10">
    <location>
        <begin position="340"/>
        <end position="397"/>
    </location>
</feature>
<keyword evidence="4 7" id="KW-0067">ATP-binding</keyword>
<dbReference type="InterPro" id="IPR046342">
    <property type="entry name" value="CBS_dom_sf"/>
</dbReference>
<sequence length="433" mass="47129">MHRIRVRNLTKVFGDRPDEGLKQLRDGVSPEEIHEKLGLTVGLNDVSFDVDEGEILVVMGLSGSGKSTLIRCVNRLIEPTAGSIEVDGEDIVGFSDEKLFELRRRKFGMVFQNFALLPNRSIVENAAFGLEIQGMDKDKREAEARRALELVGLKGWEDAYPNQLSGGMQQRVGLARALAVDPDILLMDEAFSALDPLIRRDMQNELVDLQARMKKTILFITHDLDEALKLGDRIVLMKAGGVVQIGTPEEILSNPASRYVQRFVEDVDKTQVLTAGAIMGKARVVAFESDGPRTALHKMQEESFYSVFVTSRDFRVKGVVWADDCAAAIKRGDKDLTGILDTGFSTVREDAPIAELITLLADSRIPVAVVDENDKLLGTVVKSNVLSALAETQDADVLPEHPGQDDAAASESASPEEGGTAAAGEQVKGGQSS</sequence>
<dbReference type="SUPFAM" id="SSF54631">
    <property type="entry name" value="CBS-domain pair"/>
    <property type="match status" value="1"/>
</dbReference>
<dbReference type="PROSITE" id="PS00211">
    <property type="entry name" value="ABC_TRANSPORTER_1"/>
    <property type="match status" value="1"/>
</dbReference>
<feature type="domain" description="ABC transporter" evidence="9">
    <location>
        <begin position="28"/>
        <end position="264"/>
    </location>
</feature>
<dbReference type="Pfam" id="PF00005">
    <property type="entry name" value="ABC_tran"/>
    <property type="match status" value="1"/>
</dbReference>
<dbReference type="Gene3D" id="3.40.50.300">
    <property type="entry name" value="P-loop containing nucleotide triphosphate hydrolases"/>
    <property type="match status" value="1"/>
</dbReference>
<evidence type="ECO:0000256" key="2">
    <source>
        <dbReference type="ARBA" id="ARBA00022448"/>
    </source>
</evidence>
<evidence type="ECO:0000256" key="3">
    <source>
        <dbReference type="ARBA" id="ARBA00022741"/>
    </source>
</evidence>
<comment type="caution">
    <text evidence="11">The sequence shown here is derived from an EMBL/GenBank/DDBJ whole genome shotgun (WGS) entry which is preliminary data.</text>
</comment>
<dbReference type="Gene3D" id="3.90.1280.20">
    <property type="match status" value="1"/>
</dbReference>
<dbReference type="GO" id="GO:0005886">
    <property type="term" value="C:plasma membrane"/>
    <property type="evidence" value="ECO:0007669"/>
    <property type="project" value="UniProtKB-SubCell"/>
</dbReference>
<dbReference type="CDD" id="cd03294">
    <property type="entry name" value="ABC_Pro_Gly_Betaine"/>
    <property type="match status" value="1"/>
</dbReference>
<dbReference type="GO" id="GO:0016887">
    <property type="term" value="F:ATP hydrolysis activity"/>
    <property type="evidence" value="ECO:0007669"/>
    <property type="project" value="UniProtKB-UniRule"/>
</dbReference>
<dbReference type="PROSITE" id="PS51371">
    <property type="entry name" value="CBS"/>
    <property type="match status" value="1"/>
</dbReference>
<feature type="compositionally biased region" description="Low complexity" evidence="8">
    <location>
        <begin position="407"/>
        <end position="425"/>
    </location>
</feature>
<keyword evidence="7" id="KW-0472">Membrane</keyword>
<dbReference type="SMART" id="SM00382">
    <property type="entry name" value="AAA"/>
    <property type="match status" value="1"/>
</dbReference>
<dbReference type="EC" id="7.6.2.9" evidence="7"/>
<dbReference type="InterPro" id="IPR000644">
    <property type="entry name" value="CBS_dom"/>
</dbReference>
<proteinExistence type="inferred from homology"/>
<accession>A0A498CCL1</accession>
<evidence type="ECO:0000256" key="5">
    <source>
        <dbReference type="ARBA" id="ARBA00022970"/>
    </source>
</evidence>
<dbReference type="PROSITE" id="PS50893">
    <property type="entry name" value="ABC_TRANSPORTER_2"/>
    <property type="match status" value="1"/>
</dbReference>
<evidence type="ECO:0000259" key="10">
    <source>
        <dbReference type="PROSITE" id="PS51371"/>
    </source>
</evidence>
<dbReference type="Proteomes" id="UP000275461">
    <property type="component" value="Unassembled WGS sequence"/>
</dbReference>
<dbReference type="InterPro" id="IPR051921">
    <property type="entry name" value="ABC_osmolyte_uptake_ATP-bind"/>
</dbReference>
<reference evidence="11 12" key="1">
    <citation type="submission" date="2018-10" db="EMBL/GenBank/DDBJ databases">
        <title>Genomic Encyclopedia of Type Strains, Phase IV (KMG-IV): sequencing the most valuable type-strain genomes for metagenomic binning, comparative biology and taxonomic classification.</title>
        <authorList>
            <person name="Goeker M."/>
        </authorList>
    </citation>
    <scope>NUCLEOTIDE SEQUENCE [LARGE SCALE GENOMIC DNA]</scope>
    <source>
        <strain evidence="11 12">DSM 12769</strain>
    </source>
</reference>
<gene>
    <name evidence="11" type="ORF">DFR31_0903</name>
</gene>
<evidence type="ECO:0000256" key="6">
    <source>
        <dbReference type="PROSITE-ProRule" id="PRU00703"/>
    </source>
</evidence>
<keyword evidence="7" id="KW-0997">Cell inner membrane</keyword>
<evidence type="ECO:0000313" key="11">
    <source>
        <dbReference type="EMBL" id="RLK50990.1"/>
    </source>
</evidence>
<dbReference type="Pfam" id="PF00571">
    <property type="entry name" value="CBS"/>
    <property type="match status" value="1"/>
</dbReference>
<dbReference type="InterPro" id="IPR017871">
    <property type="entry name" value="ABC_transporter-like_CS"/>
</dbReference>
<protein>
    <recommendedName>
        <fullName evidence="7">Quaternary amine transport ATP-binding protein</fullName>
        <ecNumber evidence="7">7.6.2.9</ecNumber>
    </recommendedName>
</protein>
<evidence type="ECO:0000313" key="12">
    <source>
        <dbReference type="Proteomes" id="UP000275461"/>
    </source>
</evidence>
<dbReference type="EMBL" id="RCDA01000001">
    <property type="protein sequence ID" value="RLK50990.1"/>
    <property type="molecule type" value="Genomic_DNA"/>
</dbReference>
<dbReference type="InterPro" id="IPR005892">
    <property type="entry name" value="Gly-betaine_transp_ATP-bd"/>
</dbReference>
<comment type="similarity">
    <text evidence="1 7">Belongs to the ABC transporter superfamily.</text>
</comment>
<keyword evidence="5" id="KW-0029">Amino-acid transport</keyword>
<dbReference type="AlphaFoldDB" id="A0A498CCL1"/>
<evidence type="ECO:0000256" key="8">
    <source>
        <dbReference type="SAM" id="MobiDB-lite"/>
    </source>
</evidence>
<dbReference type="InterPro" id="IPR003439">
    <property type="entry name" value="ABC_transporter-like_ATP-bd"/>
</dbReference>
<comment type="catalytic activity">
    <reaction evidence="7">
        <text>a quaternary ammonium(out) + ATP + H2O = a quaternary ammonium(in) + ADP + phosphate + H(+)</text>
        <dbReference type="Rhea" id="RHEA:11036"/>
        <dbReference type="ChEBI" id="CHEBI:15377"/>
        <dbReference type="ChEBI" id="CHEBI:15378"/>
        <dbReference type="ChEBI" id="CHEBI:30616"/>
        <dbReference type="ChEBI" id="CHEBI:35267"/>
        <dbReference type="ChEBI" id="CHEBI:43474"/>
        <dbReference type="ChEBI" id="CHEBI:456216"/>
    </reaction>
</comment>
<evidence type="ECO:0000256" key="4">
    <source>
        <dbReference type="ARBA" id="ARBA00022840"/>
    </source>
</evidence>
<organism evidence="11 12">
    <name type="scientific">Alkalispirillum mobile</name>
    <dbReference type="NCBI Taxonomy" id="85925"/>
    <lineage>
        <taxon>Bacteria</taxon>
        <taxon>Pseudomonadati</taxon>
        <taxon>Pseudomonadota</taxon>
        <taxon>Gammaproteobacteria</taxon>
        <taxon>Chromatiales</taxon>
        <taxon>Ectothiorhodospiraceae</taxon>
        <taxon>Alkalispirillum</taxon>
    </lineage>
</organism>
<dbReference type="FunFam" id="3.40.50.300:FF:000201">
    <property type="entry name" value="Glycine betaine/L-proline ABC transporter ATP-binding protein"/>
    <property type="match status" value="1"/>
</dbReference>
<dbReference type="GO" id="GO:0015418">
    <property type="term" value="F:ABC-type quaternary ammonium compound transporting activity"/>
    <property type="evidence" value="ECO:0007669"/>
    <property type="project" value="UniProtKB-EC"/>
</dbReference>
<dbReference type="SUPFAM" id="SSF52540">
    <property type="entry name" value="P-loop containing nucleoside triphosphate hydrolases"/>
    <property type="match status" value="1"/>
</dbReference>
<keyword evidence="2 7" id="KW-0813">Transport</keyword>
<keyword evidence="6" id="KW-0129">CBS domain</keyword>
<dbReference type="RefSeq" id="WP_121441432.1">
    <property type="nucleotide sequence ID" value="NZ_RCDA01000001.1"/>
</dbReference>
<dbReference type="OrthoDB" id="9802264at2"/>
<comment type="subunit">
    <text evidence="7">The complex is probably composed of two ATP-binding proteins, two transmembrane proteins and a solute-binding protein.</text>
</comment>
<evidence type="ECO:0000259" key="9">
    <source>
        <dbReference type="PROSITE" id="PS50893"/>
    </source>
</evidence>
<dbReference type="InterPro" id="IPR027417">
    <property type="entry name" value="P-loop_NTPase"/>
</dbReference>
<dbReference type="GO" id="GO:0005524">
    <property type="term" value="F:ATP binding"/>
    <property type="evidence" value="ECO:0007669"/>
    <property type="project" value="UniProtKB-UniRule"/>
</dbReference>
<feature type="region of interest" description="Disordered" evidence="8">
    <location>
        <begin position="393"/>
        <end position="433"/>
    </location>
</feature>